<dbReference type="InterPro" id="IPR020835">
    <property type="entry name" value="Catalase_sf"/>
</dbReference>
<comment type="function">
    <text evidence="10">Decomposes hydrogen peroxide into water and oxygen; serves to protect cells from the toxic effects of hydrogen peroxide.</text>
</comment>
<keyword evidence="6 10" id="KW-0479">Metal-binding</keyword>
<dbReference type="SUPFAM" id="SSF56634">
    <property type="entry name" value="Heme-dependent catalase-like"/>
    <property type="match status" value="1"/>
</dbReference>
<comment type="catalytic activity">
    <reaction evidence="10 11">
        <text>2 H2O2 = O2 + 2 H2O</text>
        <dbReference type="Rhea" id="RHEA:20309"/>
        <dbReference type="ChEBI" id="CHEBI:15377"/>
        <dbReference type="ChEBI" id="CHEBI:15379"/>
        <dbReference type="ChEBI" id="CHEBI:16240"/>
        <dbReference type="EC" id="1.11.1.6"/>
    </reaction>
</comment>
<evidence type="ECO:0000256" key="12">
    <source>
        <dbReference type="SAM" id="MobiDB-lite"/>
    </source>
</evidence>
<evidence type="ECO:0000256" key="11">
    <source>
        <dbReference type="RuleBase" id="RU000498"/>
    </source>
</evidence>
<dbReference type="GO" id="GO:0004096">
    <property type="term" value="F:catalase activity"/>
    <property type="evidence" value="ECO:0007669"/>
    <property type="project" value="UniProtKB-EC"/>
</dbReference>
<name>A0ABV2JWQ4_9GAMM</name>
<evidence type="ECO:0000313" key="15">
    <source>
        <dbReference type="Proteomes" id="UP001549184"/>
    </source>
</evidence>
<dbReference type="Pfam" id="PF06628">
    <property type="entry name" value="Catalase-rel"/>
    <property type="match status" value="1"/>
</dbReference>
<dbReference type="PROSITE" id="PS51402">
    <property type="entry name" value="CATALASE_3"/>
    <property type="match status" value="1"/>
</dbReference>
<feature type="region of interest" description="Disordered" evidence="12">
    <location>
        <begin position="1"/>
        <end position="61"/>
    </location>
</feature>
<dbReference type="InterPro" id="IPR029062">
    <property type="entry name" value="Class_I_gatase-like"/>
</dbReference>
<dbReference type="PIRSF" id="PIRSF038927">
    <property type="entry name" value="Catalase_clade2"/>
    <property type="match status" value="1"/>
</dbReference>
<proteinExistence type="inferred from homology"/>
<dbReference type="Proteomes" id="UP001549184">
    <property type="component" value="Unassembled WGS sequence"/>
</dbReference>
<feature type="domain" description="Catalase core" evidence="13">
    <location>
        <begin position="42"/>
        <end position="430"/>
    </location>
</feature>
<evidence type="ECO:0000256" key="4">
    <source>
        <dbReference type="ARBA" id="ARBA00022559"/>
    </source>
</evidence>
<sequence>MASKKPTPKPAKARSSDECREAERGSGDELHEHAGGKHPALTTNQGIPVSDNQNSLRASPRGPTLLEDFVLREKITHFDHERIPERIVHARGTAAHGYFELTTSLAKYTKARILTEVGEKTPVFTRFSTVAGGAGSVDTPRDVRGFAVKFYTKEGNWDLVGNNIPVFFIQDAIKFPDLVHSVKMEPDRAFPQAASAHDTFWDFISLTPEAMHMIMWAMSDRTIPRSLRMIEGFGVHSFRLVNADGASTFVKFHWRPKLGIQSTVWDEAVKLQAADNDFHRRDLFEAIESGRYPEWNLAVQLFTEEDAAAFPFDHLDPTKLIPEELVPLKVIGRMVLDRWPDNFFAETEQVAYCPANVPPGIDFSNDPLLQGRLFSYLDTQLSRLGSPNFHQIPVNAPKCPFANMQRDGHMQMQVPKGRVNYEPSSLQEDSPRETRAGFRSAAVTGDDSAKGRVRAESFADHYSQARLFFRSQSKPEQAHMASALTFELSKVATMHVREAIVGHLRHIDADLAQRVANGLGLASLPPAPPAAVSPIDMPPSPALQIIGKMKDTLEGRAVGILVDDGSDAATIRALRKAALDAGASVKLVAPRLGIALSDGKPMYADGQLAGTPSTVFDAVALVLTEEAGKRLARNGSAVDFARDAFGHLKGIAVDGGGQAILKAGHVGRDAGVVDASDVKAFIKAAKTRQWDREPKVRLLA</sequence>
<accession>A0ABV2JWQ4</accession>
<evidence type="ECO:0000256" key="1">
    <source>
        <dbReference type="ARBA" id="ARBA00001971"/>
    </source>
</evidence>
<evidence type="ECO:0000259" key="13">
    <source>
        <dbReference type="SMART" id="SM01060"/>
    </source>
</evidence>
<protein>
    <recommendedName>
        <fullName evidence="3 10">Catalase</fullName>
        <ecNumber evidence="3 10">1.11.1.6</ecNumber>
    </recommendedName>
</protein>
<evidence type="ECO:0000256" key="3">
    <source>
        <dbReference type="ARBA" id="ARBA00012314"/>
    </source>
</evidence>
<evidence type="ECO:0000256" key="5">
    <source>
        <dbReference type="ARBA" id="ARBA00022617"/>
    </source>
</evidence>
<dbReference type="InterPro" id="IPR024708">
    <property type="entry name" value="Catalase_AS"/>
</dbReference>
<keyword evidence="5 10" id="KW-0349">Heme</keyword>
<keyword evidence="4 10" id="KW-0575">Peroxidase</keyword>
<gene>
    <name evidence="14" type="ORF">ABIC75_003000</name>
</gene>
<comment type="cofactor">
    <cofactor evidence="1 10">
        <name>heme</name>
        <dbReference type="ChEBI" id="CHEBI:30413"/>
    </cofactor>
</comment>
<keyword evidence="8 10" id="KW-0408">Iron</keyword>
<comment type="caution">
    <text evidence="14">The sequence shown here is derived from an EMBL/GenBank/DDBJ whole genome shotgun (WGS) entry which is preliminary data.</text>
</comment>
<evidence type="ECO:0000256" key="8">
    <source>
        <dbReference type="ARBA" id="ARBA00023004"/>
    </source>
</evidence>
<evidence type="ECO:0000313" key="14">
    <source>
        <dbReference type="EMBL" id="MET3653264.1"/>
    </source>
</evidence>
<dbReference type="SMART" id="SM01060">
    <property type="entry name" value="Catalase"/>
    <property type="match status" value="1"/>
</dbReference>
<keyword evidence="7 10" id="KW-0560">Oxidoreductase</keyword>
<dbReference type="InterPro" id="IPR018028">
    <property type="entry name" value="Catalase"/>
</dbReference>
<dbReference type="SUPFAM" id="SSF52317">
    <property type="entry name" value="Class I glutamine amidotransferase-like"/>
    <property type="match status" value="1"/>
</dbReference>
<dbReference type="InterPro" id="IPR002226">
    <property type="entry name" value="Catalase_haem_BS"/>
</dbReference>
<dbReference type="InterPro" id="IPR041399">
    <property type="entry name" value="Catalase_large_C"/>
</dbReference>
<dbReference type="InterPro" id="IPR024712">
    <property type="entry name" value="Catalase_clade2"/>
</dbReference>
<evidence type="ECO:0000256" key="10">
    <source>
        <dbReference type="PIRNR" id="PIRNR038927"/>
    </source>
</evidence>
<keyword evidence="9 10" id="KW-0376">Hydrogen peroxide</keyword>
<feature type="compositionally biased region" description="Basic and acidic residues" evidence="12">
    <location>
        <begin position="14"/>
        <end position="35"/>
    </location>
</feature>
<keyword evidence="15" id="KW-1185">Reference proteome</keyword>
<evidence type="ECO:0000256" key="2">
    <source>
        <dbReference type="ARBA" id="ARBA00010660"/>
    </source>
</evidence>
<dbReference type="PRINTS" id="PR00067">
    <property type="entry name" value="CATALASE"/>
</dbReference>
<organism evidence="14 15">
    <name type="scientific">Dyella japonica</name>
    <dbReference type="NCBI Taxonomy" id="231455"/>
    <lineage>
        <taxon>Bacteria</taxon>
        <taxon>Pseudomonadati</taxon>
        <taxon>Pseudomonadota</taxon>
        <taxon>Gammaproteobacteria</taxon>
        <taxon>Lysobacterales</taxon>
        <taxon>Rhodanobacteraceae</taxon>
        <taxon>Dyella</taxon>
    </lineage>
</organism>
<dbReference type="InterPro" id="IPR043156">
    <property type="entry name" value="Catalase_clade2_helical"/>
</dbReference>
<dbReference type="PROSITE" id="PS00438">
    <property type="entry name" value="CATALASE_2"/>
    <property type="match status" value="1"/>
</dbReference>
<dbReference type="EC" id="1.11.1.6" evidence="3 10"/>
<feature type="compositionally biased region" description="Polar residues" evidence="12">
    <location>
        <begin position="41"/>
        <end position="57"/>
    </location>
</feature>
<feature type="region of interest" description="Disordered" evidence="12">
    <location>
        <begin position="421"/>
        <end position="443"/>
    </location>
</feature>
<dbReference type="CDD" id="cd03132">
    <property type="entry name" value="GATase1_catalase"/>
    <property type="match status" value="1"/>
</dbReference>
<dbReference type="RefSeq" id="WP_354014652.1">
    <property type="nucleotide sequence ID" value="NZ_JBEPMU010000004.1"/>
</dbReference>
<dbReference type="InterPro" id="IPR010582">
    <property type="entry name" value="Catalase_immune_responsive"/>
</dbReference>
<dbReference type="Gene3D" id="1.20.1370.20">
    <property type="match status" value="1"/>
</dbReference>
<evidence type="ECO:0000256" key="6">
    <source>
        <dbReference type="ARBA" id="ARBA00022723"/>
    </source>
</evidence>
<dbReference type="Pfam" id="PF00199">
    <property type="entry name" value="Catalase"/>
    <property type="match status" value="1"/>
</dbReference>
<evidence type="ECO:0000256" key="9">
    <source>
        <dbReference type="ARBA" id="ARBA00023324"/>
    </source>
</evidence>
<reference evidence="14 15" key="1">
    <citation type="submission" date="2024-06" db="EMBL/GenBank/DDBJ databases">
        <title>Sorghum-associated microbial communities from plants grown in Nebraska, USA.</title>
        <authorList>
            <person name="Schachtman D."/>
        </authorList>
    </citation>
    <scope>NUCLEOTIDE SEQUENCE [LARGE SCALE GENOMIC DNA]</scope>
    <source>
        <strain evidence="14 15">1073</strain>
    </source>
</reference>
<dbReference type="Pfam" id="PF18011">
    <property type="entry name" value="Catalase_C"/>
    <property type="match status" value="1"/>
</dbReference>
<dbReference type="PANTHER" id="PTHR42821:SF1">
    <property type="entry name" value="CATALASE-B"/>
    <property type="match status" value="1"/>
</dbReference>
<dbReference type="Gene3D" id="3.40.50.880">
    <property type="match status" value="1"/>
</dbReference>
<evidence type="ECO:0000256" key="7">
    <source>
        <dbReference type="ARBA" id="ARBA00023002"/>
    </source>
</evidence>
<dbReference type="EMBL" id="JBEPMU010000004">
    <property type="protein sequence ID" value="MET3653264.1"/>
    <property type="molecule type" value="Genomic_DNA"/>
</dbReference>
<dbReference type="InterPro" id="IPR011614">
    <property type="entry name" value="Catalase_core"/>
</dbReference>
<dbReference type="PANTHER" id="PTHR42821">
    <property type="entry name" value="CATALASE"/>
    <property type="match status" value="1"/>
</dbReference>
<dbReference type="Gene3D" id="2.40.180.10">
    <property type="entry name" value="Catalase core domain"/>
    <property type="match status" value="1"/>
</dbReference>
<comment type="similarity">
    <text evidence="2">Belongs to the catalase family. HPII subfamily.</text>
</comment>
<dbReference type="PROSITE" id="PS00437">
    <property type="entry name" value="CATALASE_1"/>
    <property type="match status" value="1"/>
</dbReference>